<accession>A0AB38ZM38</accession>
<dbReference type="EMBL" id="PP130629">
    <property type="protein sequence ID" value="XAO13387.1"/>
    <property type="molecule type" value="Genomic_DNA"/>
</dbReference>
<evidence type="ECO:0008006" key="2">
    <source>
        <dbReference type="Google" id="ProtNLM"/>
    </source>
</evidence>
<name>A0AB38ZM38_9VIRU</name>
<reference evidence="1" key="1">
    <citation type="submission" date="2024-01" db="EMBL/GenBank/DDBJ databases">
        <title>Genomic and biogeographic characterisation of Mantoniella tinhauana virus 1, the first discovered Mantoniella-infecting prasinovirus.</title>
        <authorList>
            <person name="Rey Redondo E."/>
            <person name="Yung C.C.M."/>
        </authorList>
    </citation>
    <scope>NUCLEOTIDE SEQUENCE</scope>
    <source>
        <strain evidence="1">Lau Fau Shan</strain>
    </source>
</reference>
<evidence type="ECO:0000313" key="1">
    <source>
        <dbReference type="EMBL" id="XAO13387.1"/>
    </source>
</evidence>
<proteinExistence type="predicted"/>
<organism evidence="1">
    <name type="scientific">Mantoniella tinhauana virus 1</name>
    <dbReference type="NCBI Taxonomy" id="3111543"/>
    <lineage>
        <taxon>Viruses</taxon>
    </lineage>
</organism>
<protein>
    <recommendedName>
        <fullName evidence="2">STAS domain-containing protein</fullName>
    </recommendedName>
</protein>
<sequence length="101" mass="11792">MISSLVVTNQTTPAHLDSFFTQLWEKNNRVKLIIDASQCSNITPRRIMSIKGVLDKHREYSRENIEFSVIFVKSNFVRNIIRLGLNFIKTERPVFVELLPK</sequence>